<gene>
    <name evidence="6" type="primary">luxB_1</name>
    <name evidence="6" type="ORF">AGI3411_02183</name>
</gene>
<reference evidence="6 7" key="1">
    <citation type="submission" date="2018-07" db="EMBL/GenBank/DDBJ databases">
        <authorList>
            <person name="Peeters C."/>
        </authorList>
    </citation>
    <scope>NUCLEOTIDE SEQUENCE [LARGE SCALE GENOMIC DNA]</scope>
    <source>
        <strain evidence="6 7">LMG 3411</strain>
    </source>
</reference>
<dbReference type="SUPFAM" id="SSF51679">
    <property type="entry name" value="Bacterial luciferase-like"/>
    <property type="match status" value="1"/>
</dbReference>
<dbReference type="InterPro" id="IPR011251">
    <property type="entry name" value="Luciferase-like_dom"/>
</dbReference>
<evidence type="ECO:0000256" key="2">
    <source>
        <dbReference type="ARBA" id="ARBA00022643"/>
    </source>
</evidence>
<dbReference type="Gene3D" id="3.20.20.30">
    <property type="entry name" value="Luciferase-like domain"/>
    <property type="match status" value="1"/>
</dbReference>
<sequence>MNILERNGREADLKNLAKPGALARLSAGGFSIGIEAPLDNDWTLAGDQARRQAGRLPGEPDLLRHADLAQLADRLGFRALWVRDVPVYDPSFGDAAQVFEMFSYLGYLAGITRDILLGTAAVVLPIREPLLTLKSAATVQRLSRGRLLLGVASGDRPVEYPLFGRDFAGRGGNFREQVALLREGAPSRLPPGLEVLPRLDAPLPLLVAGLAQQTPGWIGEHMDGCLAYPGTPGDHARRAAAWRNVAGAKPYASFIHLDLAERADEPMQRWRFGFRGGREALADELRALRAAGVDHVGLHFRRNQRPLAETFHEIAEHVLPLFHTPSPAVTAAAEETCNA</sequence>
<feature type="domain" description="Luciferase-like" evidence="5">
    <location>
        <begin position="50"/>
        <end position="241"/>
    </location>
</feature>
<evidence type="ECO:0000256" key="4">
    <source>
        <dbReference type="ARBA" id="ARBA00023033"/>
    </source>
</evidence>
<evidence type="ECO:0000313" key="6">
    <source>
        <dbReference type="EMBL" id="SSW65705.1"/>
    </source>
</evidence>
<dbReference type="OrthoDB" id="7239898at2"/>
<keyword evidence="3 6" id="KW-0560">Oxidoreductase</keyword>
<dbReference type="InterPro" id="IPR051260">
    <property type="entry name" value="Diverse_substr_monoxygenases"/>
</dbReference>
<keyword evidence="2" id="KW-0288">FMN</keyword>
<dbReference type="InterPro" id="IPR036661">
    <property type="entry name" value="Luciferase-like_sf"/>
</dbReference>
<dbReference type="PANTHER" id="PTHR30011:SF16">
    <property type="entry name" value="C2H2 FINGER DOMAIN TRANSCRIPTION FACTOR (EUROFUNG)-RELATED"/>
    <property type="match status" value="1"/>
</dbReference>
<keyword evidence="7" id="KW-1185">Reference proteome</keyword>
<dbReference type="AlphaFoldDB" id="A0A446CCY0"/>
<dbReference type="EC" id="1.14.14.3" evidence="6"/>
<evidence type="ECO:0000259" key="5">
    <source>
        <dbReference type="Pfam" id="PF00296"/>
    </source>
</evidence>
<dbReference type="GO" id="GO:0047646">
    <property type="term" value="F:alkanal monooxygenase (FMN-linked) activity"/>
    <property type="evidence" value="ECO:0007669"/>
    <property type="project" value="UniProtKB-EC"/>
</dbReference>
<dbReference type="NCBIfam" id="TIGR03571">
    <property type="entry name" value="lucif_BA3436"/>
    <property type="match status" value="1"/>
</dbReference>
<proteinExistence type="predicted"/>
<dbReference type="InterPro" id="IPR020020">
    <property type="entry name" value="Luciferase-type_oxidoreductase"/>
</dbReference>
<keyword evidence="1" id="KW-0285">Flavoprotein</keyword>
<dbReference type="EMBL" id="UFQB01000007">
    <property type="protein sequence ID" value="SSW65705.1"/>
    <property type="molecule type" value="Genomic_DNA"/>
</dbReference>
<protein>
    <submittedName>
        <fullName evidence="6">Alkanal monooxygenase beta chain</fullName>
        <ecNumber evidence="6">1.14.14.3</ecNumber>
    </submittedName>
</protein>
<accession>A0A446CCY0</accession>
<evidence type="ECO:0000256" key="1">
    <source>
        <dbReference type="ARBA" id="ARBA00022630"/>
    </source>
</evidence>
<evidence type="ECO:0000313" key="7">
    <source>
        <dbReference type="Proteomes" id="UP000289184"/>
    </source>
</evidence>
<evidence type="ECO:0000256" key="3">
    <source>
        <dbReference type="ARBA" id="ARBA00023002"/>
    </source>
</evidence>
<dbReference type="RefSeq" id="WP_129527401.1">
    <property type="nucleotide sequence ID" value="NZ_UFQB01000007.1"/>
</dbReference>
<dbReference type="Proteomes" id="UP000289184">
    <property type="component" value="Unassembled WGS sequence"/>
</dbReference>
<keyword evidence="4 6" id="KW-0503">Monooxygenase</keyword>
<dbReference type="Pfam" id="PF00296">
    <property type="entry name" value="Bac_luciferase"/>
    <property type="match status" value="1"/>
</dbReference>
<dbReference type="PANTHER" id="PTHR30011">
    <property type="entry name" value="ALKANESULFONATE MONOOXYGENASE-RELATED"/>
    <property type="match status" value="1"/>
</dbReference>
<name>A0A446CCY0_9BURK</name>
<organism evidence="6 7">
    <name type="scientific">Achromobacter agilis</name>
    <dbReference type="NCBI Taxonomy" id="1353888"/>
    <lineage>
        <taxon>Bacteria</taxon>
        <taxon>Pseudomonadati</taxon>
        <taxon>Pseudomonadota</taxon>
        <taxon>Betaproteobacteria</taxon>
        <taxon>Burkholderiales</taxon>
        <taxon>Alcaligenaceae</taxon>
        <taxon>Achromobacter</taxon>
    </lineage>
</organism>